<keyword evidence="4" id="KW-0285">Flavoprotein</keyword>
<dbReference type="Proteomes" id="UP000601597">
    <property type="component" value="Unassembled WGS sequence"/>
</dbReference>
<sequence>MTQTFDFIVVGAGMVGAAIANGLASGGHTIALIDQGQAPAFSDHDDPDIRVSALSAGSENYLRSLGVWHDMMAMRATPYLRLSVWEARDHPISQWLPGQPPRTTFSAKDLKASHLGHIVENRVTQTALWKRASGQDEITLFSGSGIQRLEEQSDSVTATLEDDTAVRGRLVIGADGAGSRVRQLAGIGVTRNQYQQQALVASVRYRGAPQDITWQAFHSTGPRAFLPLHDAGPAHAGESWASLVWYDAPQTLAELKALPEADFLARVQAAFPDELPPLTALSARASFPIARQHAHQYSRGRVVLAGDAAHTINPLAGQGVNLGFQDARCLQELLDEARRKGQDPAAPALLARYEEQRRPANRRMMLTMDMFYHLFSNSLTPVWAARNLGLGLAQGLPFARNRVARYAMGLDEGLPAPVEALLNRAPGPGRLTGQR</sequence>
<organism evidence="9 10">
    <name type="scientific">Marinobacter zhanjiangensis</name>
    <dbReference type="NCBI Taxonomy" id="578215"/>
    <lineage>
        <taxon>Bacteria</taxon>
        <taxon>Pseudomonadati</taxon>
        <taxon>Pseudomonadota</taxon>
        <taxon>Gammaproteobacteria</taxon>
        <taxon>Pseudomonadales</taxon>
        <taxon>Marinobacteraceae</taxon>
        <taxon>Marinobacter</taxon>
    </lineage>
</organism>
<feature type="domain" description="FAD-binding" evidence="8">
    <location>
        <begin position="6"/>
        <end position="365"/>
    </location>
</feature>
<name>A0ABQ3AJC2_9GAMM</name>
<evidence type="ECO:0000313" key="10">
    <source>
        <dbReference type="Proteomes" id="UP000601597"/>
    </source>
</evidence>
<dbReference type="NCBIfam" id="TIGR01988">
    <property type="entry name" value="Ubi-OHases"/>
    <property type="match status" value="1"/>
</dbReference>
<comment type="similarity">
    <text evidence="3">Belongs to the UbiH/COQ6 family.</text>
</comment>
<evidence type="ECO:0000256" key="2">
    <source>
        <dbReference type="ARBA" id="ARBA00004749"/>
    </source>
</evidence>
<comment type="pathway">
    <text evidence="2">Cofactor biosynthesis; ubiquinone biosynthesis.</text>
</comment>
<gene>
    <name evidence="9" type="primary">ubiF</name>
    <name evidence="9" type="ORF">GCM10007071_01020</name>
</gene>
<evidence type="ECO:0000256" key="3">
    <source>
        <dbReference type="ARBA" id="ARBA00005349"/>
    </source>
</evidence>
<dbReference type="InterPro" id="IPR002938">
    <property type="entry name" value="FAD-bd"/>
</dbReference>
<comment type="cofactor">
    <cofactor evidence="1">
        <name>FAD</name>
        <dbReference type="ChEBI" id="CHEBI:57692"/>
    </cofactor>
</comment>
<dbReference type="Pfam" id="PF01494">
    <property type="entry name" value="FAD_binding_3"/>
    <property type="match status" value="1"/>
</dbReference>
<dbReference type="RefSeq" id="WP_189571256.1">
    <property type="nucleotide sequence ID" value="NZ_BMXV01000001.1"/>
</dbReference>
<comment type="caution">
    <text evidence="9">The sequence shown here is derived from an EMBL/GenBank/DDBJ whole genome shotgun (WGS) entry which is preliminary data.</text>
</comment>
<evidence type="ECO:0000256" key="6">
    <source>
        <dbReference type="ARBA" id="ARBA00023002"/>
    </source>
</evidence>
<evidence type="ECO:0000256" key="1">
    <source>
        <dbReference type="ARBA" id="ARBA00001974"/>
    </source>
</evidence>
<accession>A0ABQ3AJC2</accession>
<keyword evidence="5" id="KW-0274">FAD</keyword>
<keyword evidence="7" id="KW-0503">Monooxygenase</keyword>
<dbReference type="PRINTS" id="PR00420">
    <property type="entry name" value="RNGMNOXGNASE"/>
</dbReference>
<dbReference type="PANTHER" id="PTHR43876">
    <property type="entry name" value="UBIQUINONE BIOSYNTHESIS MONOOXYGENASE COQ6, MITOCHONDRIAL"/>
    <property type="match status" value="1"/>
</dbReference>
<evidence type="ECO:0000256" key="4">
    <source>
        <dbReference type="ARBA" id="ARBA00022630"/>
    </source>
</evidence>
<evidence type="ECO:0000256" key="5">
    <source>
        <dbReference type="ARBA" id="ARBA00022827"/>
    </source>
</evidence>
<evidence type="ECO:0000313" key="9">
    <source>
        <dbReference type="EMBL" id="GGY58678.1"/>
    </source>
</evidence>
<dbReference type="Gene3D" id="3.50.50.60">
    <property type="entry name" value="FAD/NAD(P)-binding domain"/>
    <property type="match status" value="2"/>
</dbReference>
<dbReference type="InterPro" id="IPR051205">
    <property type="entry name" value="UbiH/COQ6_monooxygenase"/>
</dbReference>
<reference evidence="10" key="1">
    <citation type="journal article" date="2019" name="Int. J. Syst. Evol. Microbiol.">
        <title>The Global Catalogue of Microorganisms (GCM) 10K type strain sequencing project: providing services to taxonomists for standard genome sequencing and annotation.</title>
        <authorList>
            <consortium name="The Broad Institute Genomics Platform"/>
            <consortium name="The Broad Institute Genome Sequencing Center for Infectious Disease"/>
            <person name="Wu L."/>
            <person name="Ma J."/>
        </authorList>
    </citation>
    <scope>NUCLEOTIDE SEQUENCE [LARGE SCALE GENOMIC DNA]</scope>
    <source>
        <strain evidence="10">KCTC 22280</strain>
    </source>
</reference>
<evidence type="ECO:0000256" key="7">
    <source>
        <dbReference type="ARBA" id="ARBA00023033"/>
    </source>
</evidence>
<dbReference type="InterPro" id="IPR010971">
    <property type="entry name" value="UbiH/COQ6"/>
</dbReference>
<evidence type="ECO:0000259" key="8">
    <source>
        <dbReference type="Pfam" id="PF01494"/>
    </source>
</evidence>
<keyword evidence="6" id="KW-0560">Oxidoreductase</keyword>
<dbReference type="SUPFAM" id="SSF51905">
    <property type="entry name" value="FAD/NAD(P)-binding domain"/>
    <property type="match status" value="1"/>
</dbReference>
<dbReference type="InterPro" id="IPR036188">
    <property type="entry name" value="FAD/NAD-bd_sf"/>
</dbReference>
<keyword evidence="10" id="KW-1185">Reference proteome</keyword>
<dbReference type="EMBL" id="BMXV01000001">
    <property type="protein sequence ID" value="GGY58678.1"/>
    <property type="molecule type" value="Genomic_DNA"/>
</dbReference>
<proteinExistence type="inferred from homology"/>
<protein>
    <submittedName>
        <fullName evidence="9">2-octaprenyl-3-methyl-6-methoxy-1,4-benzoquinol hydroxylase</fullName>
    </submittedName>
</protein>
<dbReference type="PANTHER" id="PTHR43876:SF10">
    <property type="entry name" value="3-DEMETHOXYUBIQUINOL 3-HYDROXYLASE"/>
    <property type="match status" value="1"/>
</dbReference>